<reference evidence="2 3" key="1">
    <citation type="submission" date="2018-05" db="EMBL/GenBank/DDBJ databases">
        <title>Draft genome sequence of Scytalidium lignicola DSM 105466, a ubiquitous saprotrophic fungus.</title>
        <authorList>
            <person name="Buettner E."/>
            <person name="Gebauer A.M."/>
            <person name="Hofrichter M."/>
            <person name="Liers C."/>
            <person name="Kellner H."/>
        </authorList>
    </citation>
    <scope>NUCLEOTIDE SEQUENCE [LARGE SCALE GENOMIC DNA]</scope>
    <source>
        <strain evidence="2 3">DSM 105466</strain>
    </source>
</reference>
<evidence type="ECO:0000313" key="3">
    <source>
        <dbReference type="Proteomes" id="UP000258309"/>
    </source>
</evidence>
<dbReference type="EMBL" id="NCSJ02000108">
    <property type="protein sequence ID" value="RFU30106.1"/>
    <property type="molecule type" value="Genomic_DNA"/>
</dbReference>
<feature type="region of interest" description="Disordered" evidence="1">
    <location>
        <begin position="76"/>
        <end position="99"/>
    </location>
</feature>
<organism evidence="2 3">
    <name type="scientific">Scytalidium lignicola</name>
    <name type="common">Hyphomycete</name>
    <dbReference type="NCBI Taxonomy" id="5539"/>
    <lineage>
        <taxon>Eukaryota</taxon>
        <taxon>Fungi</taxon>
        <taxon>Dikarya</taxon>
        <taxon>Ascomycota</taxon>
        <taxon>Pezizomycotina</taxon>
        <taxon>Leotiomycetes</taxon>
        <taxon>Leotiomycetes incertae sedis</taxon>
        <taxon>Scytalidium</taxon>
    </lineage>
</organism>
<feature type="region of interest" description="Disordered" evidence="1">
    <location>
        <begin position="1"/>
        <end position="21"/>
    </location>
</feature>
<keyword evidence="3" id="KW-1185">Reference proteome</keyword>
<dbReference type="Proteomes" id="UP000258309">
    <property type="component" value="Unassembled WGS sequence"/>
</dbReference>
<feature type="compositionally biased region" description="Basic and acidic residues" evidence="1">
    <location>
        <begin position="8"/>
        <end position="21"/>
    </location>
</feature>
<comment type="caution">
    <text evidence="2">The sequence shown here is derived from an EMBL/GenBank/DDBJ whole genome shotgun (WGS) entry which is preliminary data.</text>
</comment>
<accession>A0A3E2H9I3</accession>
<sequence>MPPSGKEPLVDHGCPKVGKKEKNLNEQQTYLLQETKALIEYVGQKLATEGQEGHKACPILSDNALDFLRTMKSFLKSSKEDRQGGNTTFDTTDNKLDKM</sequence>
<dbReference type="AlphaFoldDB" id="A0A3E2H9I3"/>
<evidence type="ECO:0000313" key="2">
    <source>
        <dbReference type="EMBL" id="RFU30106.1"/>
    </source>
</evidence>
<protein>
    <submittedName>
        <fullName evidence="2">Uncharacterized protein</fullName>
    </submittedName>
</protein>
<gene>
    <name evidence="2" type="ORF">B7463_g6206</name>
</gene>
<feature type="non-terminal residue" evidence="2">
    <location>
        <position position="1"/>
    </location>
</feature>
<proteinExistence type="predicted"/>
<name>A0A3E2H9I3_SCYLI</name>
<evidence type="ECO:0000256" key="1">
    <source>
        <dbReference type="SAM" id="MobiDB-lite"/>
    </source>
</evidence>
<feature type="non-terminal residue" evidence="2">
    <location>
        <position position="99"/>
    </location>
</feature>